<dbReference type="InterPro" id="IPR011545">
    <property type="entry name" value="DEAD/DEAH_box_helicase_dom"/>
</dbReference>
<dbReference type="EC" id="5.6.2.4" evidence="11"/>
<dbReference type="InterPro" id="IPR001650">
    <property type="entry name" value="Helicase_C-like"/>
</dbReference>
<dbReference type="GO" id="GO:0003677">
    <property type="term" value="F:DNA binding"/>
    <property type="evidence" value="ECO:0007669"/>
    <property type="project" value="UniProtKB-KW"/>
</dbReference>
<dbReference type="Pfam" id="PF18074">
    <property type="entry name" value="PriA_C"/>
    <property type="match status" value="1"/>
</dbReference>
<sequence length="832" mass="91247">MQTEDLFEGIREDAYAEVAVPLPVARPFTYRIPEHAISLVMPGSRVLVNVSGRQLTGIVVATRTHPPRGLAPGKIQLLHDCLDPLPLMSPVLLALTRSVAGQTMSSWGEVIRTALPSGLDRVARRRVALTPKGRDSASEESLAKGTLQTVSLNLLEVLLDAKGETRTIGTLARRIGDSAICAELYEMARRDLVRIEDEWSSGVGGRWQDVAMPMRHIARARALEHTERAPAQRRIIEVLWDNTEGIRVKALCEAAGCGMSTIKSLFVKGLIEIRREPLDADEQNRWSGGDDGAGRFCLMDSQQQALDRILDLGEGFNSVLLHGVTGSGKTEVYLRAAKRTIECGRKALLLVPEIGLTPLLVHRAKAVLGDDVGVMHSGMSEGERLSNWWCARNGSIRTVIGPRSAVFAPLENVGLIIVDEEHDSAYKQDEAPRYHSRDVALCRARLEGAALVMGSATPSIETFFAGVGGAHEVLSMPDRVANRSLPKVDVVDMRVEWKRAGRALLSERLENAIEVCLGRGDQALLLLNRRGFSASLRCRSCGEHIPCPECSVSLTLHRAEEVLRCHYCNHQAAIPGACPKCGSTQIQTVGHGTQQLEKVVRQRFPDARVSRFDADETRRKGAHAQILSAFGRGEIDLLVGTQMLAKGHDFAGVTLVGVIGADDALGLPDFRAAERTFQLLTQMAGRAGRGETPGTVILQAYQPEHYAIRAAVEHDYNTFYEREIEFRRRFVYPPFKALIACLCRGANVAVVKEEAAWLAGALRDAASAGVKVLGPALPPLGKLRGKYRIQVLLRGHDRSGMRALLETTIEDLEKQRRLPRDLRIDVDPLNLM</sequence>
<dbReference type="InterPro" id="IPR041222">
    <property type="entry name" value="PriA_3primeBD"/>
</dbReference>
<keyword evidence="5" id="KW-0378">Hydrolase</keyword>
<evidence type="ECO:0000256" key="3">
    <source>
        <dbReference type="ARBA" id="ARBA00022723"/>
    </source>
</evidence>
<dbReference type="GO" id="GO:0016787">
    <property type="term" value="F:hydrolase activity"/>
    <property type="evidence" value="ECO:0007669"/>
    <property type="project" value="UniProtKB-KW"/>
</dbReference>
<keyword evidence="4" id="KW-0547">Nucleotide-binding</keyword>
<dbReference type="HAMAP" id="MF_00983">
    <property type="entry name" value="PriA"/>
    <property type="match status" value="1"/>
</dbReference>
<keyword evidence="8" id="KW-0067">ATP-binding</keyword>
<dbReference type="InterPro" id="IPR042115">
    <property type="entry name" value="PriA_3primeBD_sf"/>
</dbReference>
<keyword evidence="1" id="KW-0639">Primosome</keyword>
<evidence type="ECO:0000256" key="9">
    <source>
        <dbReference type="ARBA" id="ARBA00023125"/>
    </source>
</evidence>
<dbReference type="PROSITE" id="PS51194">
    <property type="entry name" value="HELICASE_CTER"/>
    <property type="match status" value="1"/>
</dbReference>
<dbReference type="SMART" id="SM00487">
    <property type="entry name" value="DEXDc"/>
    <property type="match status" value="1"/>
</dbReference>
<accession>A0A381W3P9</accession>
<dbReference type="GO" id="GO:0046872">
    <property type="term" value="F:metal ion binding"/>
    <property type="evidence" value="ECO:0007669"/>
    <property type="project" value="UniProtKB-KW"/>
</dbReference>
<dbReference type="PANTHER" id="PTHR30580">
    <property type="entry name" value="PRIMOSOMAL PROTEIN N"/>
    <property type="match status" value="1"/>
</dbReference>
<feature type="domain" description="Helicase C-terminal" evidence="14">
    <location>
        <begin position="573"/>
        <end position="732"/>
    </location>
</feature>
<evidence type="ECO:0000256" key="8">
    <source>
        <dbReference type="ARBA" id="ARBA00022840"/>
    </source>
</evidence>
<dbReference type="Pfam" id="PF00270">
    <property type="entry name" value="DEAD"/>
    <property type="match status" value="1"/>
</dbReference>
<keyword evidence="7" id="KW-0862">Zinc</keyword>
<dbReference type="GO" id="GO:0005524">
    <property type="term" value="F:ATP binding"/>
    <property type="evidence" value="ECO:0007669"/>
    <property type="project" value="UniProtKB-KW"/>
</dbReference>
<keyword evidence="3" id="KW-0479">Metal-binding</keyword>
<dbReference type="InterPro" id="IPR005259">
    <property type="entry name" value="PriA"/>
</dbReference>
<dbReference type="CDD" id="cd18804">
    <property type="entry name" value="SF2_C_priA"/>
    <property type="match status" value="1"/>
</dbReference>
<evidence type="ECO:0000256" key="6">
    <source>
        <dbReference type="ARBA" id="ARBA00022806"/>
    </source>
</evidence>
<dbReference type="Pfam" id="PF18319">
    <property type="entry name" value="Zn_ribbon_PriA"/>
    <property type="match status" value="1"/>
</dbReference>
<evidence type="ECO:0000313" key="15">
    <source>
        <dbReference type="EMBL" id="SVA47104.1"/>
    </source>
</evidence>
<evidence type="ECO:0000256" key="2">
    <source>
        <dbReference type="ARBA" id="ARBA00022705"/>
    </source>
</evidence>
<dbReference type="GO" id="GO:0043138">
    <property type="term" value="F:3'-5' DNA helicase activity"/>
    <property type="evidence" value="ECO:0007669"/>
    <property type="project" value="UniProtKB-EC"/>
</dbReference>
<dbReference type="SMART" id="SM00490">
    <property type="entry name" value="HELICc"/>
    <property type="match status" value="1"/>
</dbReference>
<dbReference type="GO" id="GO:1990077">
    <property type="term" value="C:primosome complex"/>
    <property type="evidence" value="ECO:0007669"/>
    <property type="project" value="UniProtKB-KW"/>
</dbReference>
<dbReference type="GO" id="GO:0006270">
    <property type="term" value="P:DNA replication initiation"/>
    <property type="evidence" value="ECO:0007669"/>
    <property type="project" value="TreeGrafter"/>
</dbReference>
<evidence type="ECO:0000256" key="5">
    <source>
        <dbReference type="ARBA" id="ARBA00022801"/>
    </source>
</evidence>
<dbReference type="CDD" id="cd17929">
    <property type="entry name" value="DEXHc_priA"/>
    <property type="match status" value="1"/>
</dbReference>
<dbReference type="GO" id="GO:0006269">
    <property type="term" value="P:DNA replication, synthesis of primer"/>
    <property type="evidence" value="ECO:0007669"/>
    <property type="project" value="UniProtKB-KW"/>
</dbReference>
<keyword evidence="2" id="KW-0235">DNA replication</keyword>
<evidence type="ECO:0000256" key="10">
    <source>
        <dbReference type="ARBA" id="ARBA00023235"/>
    </source>
</evidence>
<keyword evidence="6" id="KW-0347">Helicase</keyword>
<evidence type="ECO:0000256" key="7">
    <source>
        <dbReference type="ARBA" id="ARBA00022833"/>
    </source>
</evidence>
<dbReference type="InterPro" id="IPR014001">
    <property type="entry name" value="Helicase_ATP-bd"/>
</dbReference>
<evidence type="ECO:0000256" key="12">
    <source>
        <dbReference type="ARBA" id="ARBA00048988"/>
    </source>
</evidence>
<dbReference type="FunFam" id="3.40.50.300:FF:000489">
    <property type="entry name" value="Primosome assembly protein PriA"/>
    <property type="match status" value="1"/>
</dbReference>
<dbReference type="Gene3D" id="3.40.1440.60">
    <property type="entry name" value="PriA, 3(prime) DNA-binding domain"/>
    <property type="match status" value="1"/>
</dbReference>
<dbReference type="Pfam" id="PF17764">
    <property type="entry name" value="PriA_3primeBD"/>
    <property type="match status" value="1"/>
</dbReference>
<evidence type="ECO:0000256" key="4">
    <source>
        <dbReference type="ARBA" id="ARBA00022741"/>
    </source>
</evidence>
<evidence type="ECO:0000259" key="14">
    <source>
        <dbReference type="PROSITE" id="PS51194"/>
    </source>
</evidence>
<keyword evidence="9" id="KW-0238">DNA-binding</keyword>
<gene>
    <name evidence="15" type="ORF">METZ01_LOCUS99958</name>
</gene>
<dbReference type="NCBIfam" id="TIGR00595">
    <property type="entry name" value="priA"/>
    <property type="match status" value="1"/>
</dbReference>
<dbReference type="Pfam" id="PF00271">
    <property type="entry name" value="Helicase_C"/>
    <property type="match status" value="1"/>
</dbReference>
<dbReference type="PROSITE" id="PS51192">
    <property type="entry name" value="HELICASE_ATP_BIND_1"/>
    <property type="match status" value="1"/>
</dbReference>
<evidence type="ECO:0000259" key="13">
    <source>
        <dbReference type="PROSITE" id="PS51192"/>
    </source>
</evidence>
<dbReference type="GO" id="GO:0006310">
    <property type="term" value="P:DNA recombination"/>
    <property type="evidence" value="ECO:0007669"/>
    <property type="project" value="InterPro"/>
</dbReference>
<dbReference type="InterPro" id="IPR041236">
    <property type="entry name" value="PriA_C"/>
</dbReference>
<dbReference type="EMBL" id="UINC01010603">
    <property type="protein sequence ID" value="SVA47104.1"/>
    <property type="molecule type" value="Genomic_DNA"/>
</dbReference>
<protein>
    <recommendedName>
        <fullName evidence="11">DNA 3'-5' helicase</fullName>
        <ecNumber evidence="11">5.6.2.4</ecNumber>
    </recommendedName>
</protein>
<comment type="catalytic activity">
    <reaction evidence="12">
        <text>ATP + H2O = ADP + phosphate + H(+)</text>
        <dbReference type="Rhea" id="RHEA:13065"/>
        <dbReference type="ChEBI" id="CHEBI:15377"/>
        <dbReference type="ChEBI" id="CHEBI:15378"/>
        <dbReference type="ChEBI" id="CHEBI:30616"/>
        <dbReference type="ChEBI" id="CHEBI:43474"/>
        <dbReference type="ChEBI" id="CHEBI:456216"/>
        <dbReference type="EC" id="5.6.2.4"/>
    </reaction>
</comment>
<evidence type="ECO:0000256" key="1">
    <source>
        <dbReference type="ARBA" id="ARBA00022515"/>
    </source>
</evidence>
<feature type="domain" description="Helicase ATP-binding" evidence="13">
    <location>
        <begin position="310"/>
        <end position="476"/>
    </location>
</feature>
<keyword evidence="10" id="KW-0413">Isomerase</keyword>
<dbReference type="SUPFAM" id="SSF52540">
    <property type="entry name" value="P-loop containing nucleoside triphosphate hydrolases"/>
    <property type="match status" value="1"/>
</dbReference>
<dbReference type="Gene3D" id="3.40.50.300">
    <property type="entry name" value="P-loop containing nucleotide triphosphate hydrolases"/>
    <property type="match status" value="2"/>
</dbReference>
<name>A0A381W3P9_9ZZZZ</name>
<dbReference type="InterPro" id="IPR027417">
    <property type="entry name" value="P-loop_NTPase"/>
</dbReference>
<dbReference type="AlphaFoldDB" id="A0A381W3P9"/>
<reference evidence="15" key="1">
    <citation type="submission" date="2018-05" db="EMBL/GenBank/DDBJ databases">
        <authorList>
            <person name="Lanie J.A."/>
            <person name="Ng W.-L."/>
            <person name="Kazmierczak K.M."/>
            <person name="Andrzejewski T.M."/>
            <person name="Davidsen T.M."/>
            <person name="Wayne K.J."/>
            <person name="Tettelin H."/>
            <person name="Glass J.I."/>
            <person name="Rusch D."/>
            <person name="Podicherti R."/>
            <person name="Tsui H.-C.T."/>
            <person name="Winkler M.E."/>
        </authorList>
    </citation>
    <scope>NUCLEOTIDE SEQUENCE</scope>
</reference>
<organism evidence="15">
    <name type="scientific">marine metagenome</name>
    <dbReference type="NCBI Taxonomy" id="408172"/>
    <lineage>
        <taxon>unclassified sequences</taxon>
        <taxon>metagenomes</taxon>
        <taxon>ecological metagenomes</taxon>
    </lineage>
</organism>
<dbReference type="InterPro" id="IPR040498">
    <property type="entry name" value="PriA_CRR"/>
</dbReference>
<evidence type="ECO:0000256" key="11">
    <source>
        <dbReference type="ARBA" id="ARBA00034808"/>
    </source>
</evidence>
<dbReference type="PANTHER" id="PTHR30580:SF0">
    <property type="entry name" value="PRIMOSOMAL PROTEIN N"/>
    <property type="match status" value="1"/>
</dbReference>
<proteinExistence type="inferred from homology"/>
<dbReference type="GO" id="GO:0006302">
    <property type="term" value="P:double-strand break repair"/>
    <property type="evidence" value="ECO:0007669"/>
    <property type="project" value="InterPro"/>
</dbReference>